<sequence>MATTVTPISPTVLPLGTVARAQIRQLNYQVLSFLGNVSNVHENMMLPNLDTFVLLAIEVSSMDKKVEHWSMVKHGDEARLNCDKYAIHVIFEMTTKHDDNIVLIRKDACSSIYNPATRQYAPIPALCDSKVSCNHILGMYRHHPTGEYRILVYGKNKETDYRHEEEICFYDDACYILALGSVQPLRNIGCPPKVEQLLLHREATTAVLFRGNLHWHIDQNETESNMIVVFDTTAESFRQMHAPVVPVFRNVPAYADLFDMDGVLGMLSCNEAADTIDIWVLQDYESEVWTFKCKIELPVIEIKGNCSAAQI</sequence>
<feature type="domain" description="F-box associated beta-propeller type 3" evidence="1">
    <location>
        <begin position="93"/>
        <end position="292"/>
    </location>
</feature>
<organism evidence="2">
    <name type="scientific">Triticum urartu</name>
    <name type="common">Red wild einkorn</name>
    <name type="synonym">Crithodium urartu</name>
    <dbReference type="NCBI Taxonomy" id="4572"/>
    <lineage>
        <taxon>Eukaryota</taxon>
        <taxon>Viridiplantae</taxon>
        <taxon>Streptophyta</taxon>
        <taxon>Embryophyta</taxon>
        <taxon>Tracheophyta</taxon>
        <taxon>Spermatophyta</taxon>
        <taxon>Magnoliopsida</taxon>
        <taxon>Liliopsida</taxon>
        <taxon>Poales</taxon>
        <taxon>Poaceae</taxon>
        <taxon>BOP clade</taxon>
        <taxon>Pooideae</taxon>
        <taxon>Triticodae</taxon>
        <taxon>Triticeae</taxon>
        <taxon>Triticinae</taxon>
        <taxon>Triticum</taxon>
    </lineage>
</organism>
<accession>M7ZKN6</accession>
<dbReference type="InterPro" id="IPR050796">
    <property type="entry name" value="SCF_F-box_component"/>
</dbReference>
<proteinExistence type="predicted"/>
<dbReference type="EMBL" id="KD106141">
    <property type="protein sequence ID" value="EMS60677.1"/>
    <property type="molecule type" value="Genomic_DNA"/>
</dbReference>
<dbReference type="PANTHER" id="PTHR31672">
    <property type="entry name" value="BNACNNG10540D PROTEIN"/>
    <property type="match status" value="1"/>
</dbReference>
<dbReference type="Pfam" id="PF08268">
    <property type="entry name" value="FBA_3"/>
    <property type="match status" value="1"/>
</dbReference>
<reference evidence="2" key="1">
    <citation type="journal article" date="2013" name="Nature">
        <title>Draft genome of the wheat A-genome progenitor Triticum urartu.</title>
        <authorList>
            <person name="Ling H.Q."/>
            <person name="Zhao S."/>
            <person name="Liu D."/>
            <person name="Wang J."/>
            <person name="Sun H."/>
            <person name="Zhang C."/>
            <person name="Fan H."/>
            <person name="Li D."/>
            <person name="Dong L."/>
            <person name="Tao Y."/>
            <person name="Gao C."/>
            <person name="Wu H."/>
            <person name="Li Y."/>
            <person name="Cui Y."/>
            <person name="Guo X."/>
            <person name="Zheng S."/>
            <person name="Wang B."/>
            <person name="Yu K."/>
            <person name="Liang Q."/>
            <person name="Yang W."/>
            <person name="Lou X."/>
            <person name="Chen J."/>
            <person name="Feng M."/>
            <person name="Jian J."/>
            <person name="Zhang X."/>
            <person name="Luo G."/>
            <person name="Jiang Y."/>
            <person name="Liu J."/>
            <person name="Wang Z."/>
            <person name="Sha Y."/>
            <person name="Zhang B."/>
            <person name="Wu H."/>
            <person name="Tang D."/>
            <person name="Shen Q."/>
            <person name="Xue P."/>
            <person name="Zou S."/>
            <person name="Wang X."/>
            <person name="Liu X."/>
            <person name="Wang F."/>
            <person name="Yang Y."/>
            <person name="An X."/>
            <person name="Dong Z."/>
            <person name="Zhang K."/>
            <person name="Zhang X."/>
            <person name="Luo M.C."/>
            <person name="Dvorak J."/>
            <person name="Tong Y."/>
            <person name="Wang J."/>
            <person name="Yang H."/>
            <person name="Li Z."/>
            <person name="Wang D."/>
            <person name="Zhang A."/>
            <person name="Wang J."/>
        </authorList>
    </citation>
    <scope>NUCLEOTIDE SEQUENCE</scope>
</reference>
<protein>
    <recommendedName>
        <fullName evidence="1">F-box associated beta-propeller type 3 domain-containing protein</fullName>
    </recommendedName>
</protein>
<name>M7ZKN6_TRIUA</name>
<dbReference type="NCBIfam" id="TIGR01640">
    <property type="entry name" value="F_box_assoc_1"/>
    <property type="match status" value="1"/>
</dbReference>
<dbReference type="InterPro" id="IPR017451">
    <property type="entry name" value="F-box-assoc_interact_dom"/>
</dbReference>
<gene>
    <name evidence="2" type="ORF">TRIUR3_14201</name>
</gene>
<dbReference type="AlphaFoldDB" id="M7ZKN6"/>
<dbReference type="InterPro" id="IPR013187">
    <property type="entry name" value="F-box-assoc_dom_typ3"/>
</dbReference>
<evidence type="ECO:0000259" key="1">
    <source>
        <dbReference type="Pfam" id="PF08268"/>
    </source>
</evidence>
<evidence type="ECO:0000313" key="2">
    <source>
        <dbReference type="EMBL" id="EMS60677.1"/>
    </source>
</evidence>
<dbReference type="PANTHER" id="PTHR31672:SF2">
    <property type="entry name" value="F-BOX DOMAIN-CONTAINING PROTEIN"/>
    <property type="match status" value="1"/>
</dbReference>